<dbReference type="PANTHER" id="PTHR43313:SF50">
    <property type="entry name" value="GH26015P"/>
    <property type="match status" value="1"/>
</dbReference>
<reference evidence="2" key="1">
    <citation type="journal article" date="2023" name="Mol. Biol. Evol.">
        <title>Third-Generation Sequencing Reveals the Adaptive Role of the Epigenome in Three Deep-Sea Polychaetes.</title>
        <authorList>
            <person name="Perez M."/>
            <person name="Aroh O."/>
            <person name="Sun Y."/>
            <person name="Lan Y."/>
            <person name="Juniper S.K."/>
            <person name="Young C.R."/>
            <person name="Angers B."/>
            <person name="Qian P.Y."/>
        </authorList>
    </citation>
    <scope>NUCLEOTIDE SEQUENCE</scope>
    <source>
        <strain evidence="2">P08H-3</strain>
    </source>
</reference>
<feature type="transmembrane region" description="Helical" evidence="1">
    <location>
        <begin position="6"/>
        <end position="22"/>
    </location>
</feature>
<organism evidence="2 3">
    <name type="scientific">Paralvinella palmiformis</name>
    <dbReference type="NCBI Taxonomy" id="53620"/>
    <lineage>
        <taxon>Eukaryota</taxon>
        <taxon>Metazoa</taxon>
        <taxon>Spiralia</taxon>
        <taxon>Lophotrochozoa</taxon>
        <taxon>Annelida</taxon>
        <taxon>Polychaeta</taxon>
        <taxon>Sedentaria</taxon>
        <taxon>Canalipalpata</taxon>
        <taxon>Terebellida</taxon>
        <taxon>Terebelliformia</taxon>
        <taxon>Alvinellidae</taxon>
        <taxon>Paralvinella</taxon>
    </lineage>
</organism>
<dbReference type="GO" id="GO:0008202">
    <property type="term" value="P:steroid metabolic process"/>
    <property type="evidence" value="ECO:0007669"/>
    <property type="project" value="TreeGrafter"/>
</dbReference>
<dbReference type="GO" id="GO:0016491">
    <property type="term" value="F:oxidoreductase activity"/>
    <property type="evidence" value="ECO:0007669"/>
    <property type="project" value="TreeGrafter"/>
</dbReference>
<gene>
    <name evidence="2" type="ORF">LSH36_305g02021</name>
</gene>
<evidence type="ECO:0000313" key="2">
    <source>
        <dbReference type="EMBL" id="KAK2153158.1"/>
    </source>
</evidence>
<dbReference type="PANTHER" id="PTHR43313">
    <property type="entry name" value="SHORT-CHAIN DEHYDROGENASE/REDUCTASE FAMILY 9C"/>
    <property type="match status" value="1"/>
</dbReference>
<keyword evidence="3" id="KW-1185">Reference proteome</keyword>
<name>A0AAD9N2L2_9ANNE</name>
<comment type="caution">
    <text evidence="2">The sequence shown here is derived from an EMBL/GenBank/DDBJ whole genome shotgun (WGS) entry which is preliminary data.</text>
</comment>
<dbReference type="InterPro" id="IPR036291">
    <property type="entry name" value="NAD(P)-bd_dom_sf"/>
</dbReference>
<evidence type="ECO:0000313" key="3">
    <source>
        <dbReference type="Proteomes" id="UP001208570"/>
    </source>
</evidence>
<dbReference type="EMBL" id="JAODUP010000305">
    <property type="protein sequence ID" value="KAK2153158.1"/>
    <property type="molecule type" value="Genomic_DNA"/>
</dbReference>
<dbReference type="Proteomes" id="UP001208570">
    <property type="component" value="Unassembled WGS sequence"/>
</dbReference>
<proteinExistence type="predicted"/>
<sequence length="343" mass="38726">MLFSVIAWITPFVIGYIILSRVRRWLTIDNIKNRYILITGCDHGYGNLLAQRLDMLGCHVIAACATEGGKNRLQQMTSSHLKAFKFDFGRENQIKQAVDYVQMNLPEDTGLWAVVNNMETHGDVVGPVDWHTTDDFRALIDVNTLAPIRMTLAFLPLIKKAKGRVVIMAHVYGRIAHPIYLPYSVSKAAIESFADGLRVHLSQYGATVHILEPGHFQTDISEKQRLRKAVQQAWKTSSRSLKEEYGEQYKDNLISHVTSTVNNASPKVNHVIKAYLHALTARCPRSRYTVGVDAYLTWIPLSYMPSVLADLLFSKWTKDLLPDCLKLCPKSAETDTANDEHTN</sequence>
<keyword evidence="1" id="KW-0812">Transmembrane</keyword>
<dbReference type="InterPro" id="IPR002347">
    <property type="entry name" value="SDR_fam"/>
</dbReference>
<accession>A0AAD9N2L2</accession>
<dbReference type="Gene3D" id="3.40.50.720">
    <property type="entry name" value="NAD(P)-binding Rossmann-like Domain"/>
    <property type="match status" value="1"/>
</dbReference>
<dbReference type="Pfam" id="PF00106">
    <property type="entry name" value="adh_short"/>
    <property type="match status" value="1"/>
</dbReference>
<protein>
    <submittedName>
        <fullName evidence="2">Uncharacterized protein</fullName>
    </submittedName>
</protein>
<dbReference type="PRINTS" id="PR00081">
    <property type="entry name" value="GDHRDH"/>
</dbReference>
<keyword evidence="1" id="KW-1133">Transmembrane helix</keyword>
<dbReference type="AlphaFoldDB" id="A0AAD9N2L2"/>
<dbReference type="SUPFAM" id="SSF51735">
    <property type="entry name" value="NAD(P)-binding Rossmann-fold domains"/>
    <property type="match status" value="1"/>
</dbReference>
<keyword evidence="1" id="KW-0472">Membrane</keyword>
<evidence type="ECO:0000256" key="1">
    <source>
        <dbReference type="SAM" id="Phobius"/>
    </source>
</evidence>